<feature type="transmembrane region" description="Helical" evidence="1">
    <location>
        <begin position="42"/>
        <end position="59"/>
    </location>
</feature>
<keyword evidence="1" id="KW-0812">Transmembrane</keyword>
<organism evidence="2">
    <name type="scientific">viral metagenome</name>
    <dbReference type="NCBI Taxonomy" id="1070528"/>
    <lineage>
        <taxon>unclassified sequences</taxon>
        <taxon>metagenomes</taxon>
        <taxon>organismal metagenomes</taxon>
    </lineage>
</organism>
<keyword evidence="1" id="KW-0472">Membrane</keyword>
<feature type="transmembrane region" description="Helical" evidence="1">
    <location>
        <begin position="79"/>
        <end position="105"/>
    </location>
</feature>
<protein>
    <submittedName>
        <fullName evidence="2">Uncharacterized protein</fullName>
    </submittedName>
</protein>
<name>A0A6C0KIY9_9ZZZZ</name>
<dbReference type="EMBL" id="MN740921">
    <property type="protein sequence ID" value="QHU17982.1"/>
    <property type="molecule type" value="Genomic_DNA"/>
</dbReference>
<accession>A0A6C0KIY9</accession>
<feature type="transmembrane region" description="Helical" evidence="1">
    <location>
        <begin position="125"/>
        <end position="145"/>
    </location>
</feature>
<reference evidence="2" key="1">
    <citation type="journal article" date="2020" name="Nature">
        <title>Giant virus diversity and host interactions through global metagenomics.</title>
        <authorList>
            <person name="Schulz F."/>
            <person name="Roux S."/>
            <person name="Paez-Espino D."/>
            <person name="Jungbluth S."/>
            <person name="Walsh D.A."/>
            <person name="Denef V.J."/>
            <person name="McMahon K.D."/>
            <person name="Konstantinidis K.T."/>
            <person name="Eloe-Fadrosh E.A."/>
            <person name="Kyrpides N.C."/>
            <person name="Woyke T."/>
        </authorList>
    </citation>
    <scope>NUCLEOTIDE SEQUENCE</scope>
    <source>
        <strain evidence="2">GVMAG-S-3300012919-55</strain>
    </source>
</reference>
<keyword evidence="1" id="KW-1133">Transmembrane helix</keyword>
<proteinExistence type="predicted"/>
<evidence type="ECO:0000256" key="1">
    <source>
        <dbReference type="SAM" id="Phobius"/>
    </source>
</evidence>
<dbReference type="AlphaFoldDB" id="A0A6C0KIY9"/>
<evidence type="ECO:0000313" key="2">
    <source>
        <dbReference type="EMBL" id="QHU17982.1"/>
    </source>
</evidence>
<sequence>MILVATLSMLFVLYYGYSFFVFNKLRENSCNCEKLNTFKKSFSFRFLFCMSILFLIYNLSDFFRIMVKQMNGGSKVDSLYTTTLMVISAGYALSFFYDFILIRFFNYMKEQKCPCQVNHRKYLKNITYVKSTINIFIYLSIITKLDKKIFKTALKKHNKKLV</sequence>